<dbReference type="STRING" id="84029.CROST_18160"/>
<reference evidence="1 2" key="1">
    <citation type="submission" date="2022-04" db="EMBL/GenBank/DDBJ databases">
        <title>Genome sequence of C. roseum typestrain.</title>
        <authorList>
            <person name="Poehlein A."/>
            <person name="Schoch T."/>
            <person name="Duerre P."/>
            <person name="Daniel R."/>
        </authorList>
    </citation>
    <scope>NUCLEOTIDE SEQUENCE [LARGE SCALE GENOMIC DNA]</scope>
    <source>
        <strain evidence="1 2">DSM 7320</strain>
    </source>
</reference>
<accession>A0A1S8L7T6</accession>
<organism evidence="1 2">
    <name type="scientific">Clostridium felsineum</name>
    <dbReference type="NCBI Taxonomy" id="36839"/>
    <lineage>
        <taxon>Bacteria</taxon>
        <taxon>Bacillati</taxon>
        <taxon>Bacillota</taxon>
        <taxon>Clostridia</taxon>
        <taxon>Eubacteriales</taxon>
        <taxon>Clostridiaceae</taxon>
        <taxon>Clostridium</taxon>
    </lineage>
</organism>
<gene>
    <name evidence="1" type="ORF">CROST_038380</name>
</gene>
<keyword evidence="2" id="KW-1185">Reference proteome</keyword>
<dbReference type="EMBL" id="CP096983">
    <property type="protein sequence ID" value="URZ13088.1"/>
    <property type="molecule type" value="Genomic_DNA"/>
</dbReference>
<evidence type="ECO:0000313" key="1">
    <source>
        <dbReference type="EMBL" id="URZ13088.1"/>
    </source>
</evidence>
<protein>
    <submittedName>
        <fullName evidence="1">Uncharacterized protein</fullName>
    </submittedName>
</protein>
<name>A0A1S8L7T6_9CLOT</name>
<proteinExistence type="predicted"/>
<sequence length="241" mass="27509">MKKSIRHIKAIFLKELQDYRRNPITLLGLGFFIGGPLFLTVFFRGVTRNGNFKASYVAISMILIMCISAPATSFSASYIVEEKEKKTLDVLMLSGISTLEFFIGKNFLVMCTSILMSTVMLILFRVKLLYLPGLFILISVVTISELIVMSIIGFIAQNSIQSLIYVFPSILIFMVLPEFQPFQVFSNINSFINISNMNLIIKNVLEGKGFFYSEYSLFVIGLWLIVPLIIFTYIYKKKKLY</sequence>
<dbReference type="AlphaFoldDB" id="A0A1S8L7T6"/>
<evidence type="ECO:0000313" key="2">
    <source>
        <dbReference type="Proteomes" id="UP000190951"/>
    </source>
</evidence>
<dbReference type="RefSeq" id="WP_077832166.1">
    <property type="nucleotide sequence ID" value="NZ_CP096983.1"/>
</dbReference>
<dbReference type="KEGG" id="crw:CROST_038380"/>
<dbReference type="Proteomes" id="UP000190951">
    <property type="component" value="Chromosome"/>
</dbReference>